<organism evidence="2 4">
    <name type="scientific">Croceicoccus marinus</name>
    <dbReference type="NCBI Taxonomy" id="450378"/>
    <lineage>
        <taxon>Bacteria</taxon>
        <taxon>Pseudomonadati</taxon>
        <taxon>Pseudomonadota</taxon>
        <taxon>Alphaproteobacteria</taxon>
        <taxon>Sphingomonadales</taxon>
        <taxon>Erythrobacteraceae</taxon>
        <taxon>Croceicoccus</taxon>
    </lineage>
</organism>
<dbReference type="EMBL" id="CP019603">
    <property type="protein sequence ID" value="ARU17586.1"/>
    <property type="molecule type" value="Genomic_DNA"/>
</dbReference>
<name>A0A1Z1FFS6_9SPHN</name>
<evidence type="ECO:0000256" key="1">
    <source>
        <dbReference type="SAM" id="Phobius"/>
    </source>
</evidence>
<dbReference type="KEGG" id="cman:A9D14_14395"/>
<accession>A0A1Z1FFS6</accession>
<dbReference type="STRING" id="450378.GCA_001661675_02891"/>
<evidence type="ECO:0000313" key="4">
    <source>
        <dbReference type="Proteomes" id="UP000195807"/>
    </source>
</evidence>
<sequence length="245" mass="27754">MKRIRFTPLFFRRIHKWVGLILGIQFILWSISGAMMAIIDMEDVRAQPPVIEHPIVTGGLIEPDQIGLEDSIDSFRLHMSEGRPIYQLAGNGVVRLFDATTGDSIVVDEALVRQRAALINGATIRSVSLLDAPNLEAREFDGPMWRVDFNDAENTSAYFAADTGHLLIARGDGWRLWDFFWMLHNMDYVNRTSFNHPLIIAVAFGVLFLSGTGFYLLFKSFTRRDFKWLKRSMSKQSKSPAPTSG</sequence>
<dbReference type="EMBL" id="CP060053">
    <property type="protein sequence ID" value="QNE07639.1"/>
    <property type="molecule type" value="Genomic_DNA"/>
</dbReference>
<dbReference type="Proteomes" id="UP000515297">
    <property type="component" value="Plasmid plas1"/>
</dbReference>
<feature type="transmembrane region" description="Helical" evidence="1">
    <location>
        <begin position="198"/>
        <end position="218"/>
    </location>
</feature>
<reference evidence="2 4" key="1">
    <citation type="submission" date="2017-01" db="EMBL/GenBank/DDBJ databases">
        <title>Complete genome sequence of esterase-producing bacterium Croceicoccus marinus E4A9.</title>
        <authorList>
            <person name="Wu Y.-H."/>
            <person name="Cheng H."/>
            <person name="Xu L."/>
            <person name="Huo Y.-Y."/>
            <person name="Wang C.-S."/>
            <person name="Xu X.-W."/>
        </authorList>
    </citation>
    <scope>NUCLEOTIDE SEQUENCE [LARGE SCALE GENOMIC DNA]</scope>
    <source>
        <strain evidence="2 4">E4A9</strain>
        <plasmid evidence="2">pCME4A9I</plasmid>
        <plasmid evidence="4">Plasmid pcme4a9i</plasmid>
    </source>
</reference>
<keyword evidence="2" id="KW-0614">Plasmid</keyword>
<gene>
    <name evidence="2" type="ORF">A9D14_14395</name>
    <name evidence="3" type="ORF">H4O24_17205</name>
</gene>
<dbReference type="OrthoDB" id="9806195at2"/>
<geneLocation type="plasmid" evidence="3 5">
    <name>plas1</name>
</geneLocation>
<feature type="transmembrane region" description="Helical" evidence="1">
    <location>
        <begin position="20"/>
        <end position="39"/>
    </location>
</feature>
<keyword evidence="1" id="KW-0812">Transmembrane</keyword>
<keyword evidence="4" id="KW-1185">Reference proteome</keyword>
<protein>
    <submittedName>
        <fullName evidence="3">PepSY domain-containing protein</fullName>
    </submittedName>
</protein>
<evidence type="ECO:0000313" key="2">
    <source>
        <dbReference type="EMBL" id="ARU17586.1"/>
    </source>
</evidence>
<reference evidence="3 5" key="2">
    <citation type="submission" date="2020-08" db="EMBL/GenBank/DDBJ databases">
        <authorList>
            <person name="Liu G."/>
            <person name="Sun C."/>
        </authorList>
    </citation>
    <scope>NUCLEOTIDE SEQUENCE [LARGE SCALE GENOMIC DNA]</scope>
    <source>
        <strain evidence="3 5">OT19</strain>
        <plasmid evidence="3 5">plas1</plasmid>
    </source>
</reference>
<proteinExistence type="predicted"/>
<keyword evidence="1" id="KW-1133">Transmembrane helix</keyword>
<geneLocation type="plasmid" evidence="2">
    <name>pCME4A9I</name>
</geneLocation>
<dbReference type="InterPro" id="IPR005625">
    <property type="entry name" value="PepSY-ass_TM"/>
</dbReference>
<dbReference type="AlphaFoldDB" id="A0A1Z1FFS6"/>
<evidence type="ECO:0000313" key="5">
    <source>
        <dbReference type="Proteomes" id="UP000515297"/>
    </source>
</evidence>
<dbReference type="Proteomes" id="UP000195807">
    <property type="component" value="Plasmid pCME4A9I"/>
</dbReference>
<dbReference type="Pfam" id="PF03929">
    <property type="entry name" value="PepSY_TM"/>
    <property type="match status" value="1"/>
</dbReference>
<keyword evidence="1" id="KW-0472">Membrane</keyword>
<geneLocation type="plasmid" evidence="4">
    <name>pcme4a9i</name>
</geneLocation>
<evidence type="ECO:0000313" key="3">
    <source>
        <dbReference type="EMBL" id="QNE07639.1"/>
    </source>
</evidence>